<dbReference type="InterPro" id="IPR058792">
    <property type="entry name" value="Beta-barrel_RND_2"/>
</dbReference>
<dbReference type="InterPro" id="IPR006143">
    <property type="entry name" value="RND_pump_MFP"/>
</dbReference>
<evidence type="ECO:0000256" key="1">
    <source>
        <dbReference type="ARBA" id="ARBA00009477"/>
    </source>
</evidence>
<dbReference type="Gene3D" id="2.40.30.170">
    <property type="match status" value="1"/>
</dbReference>
<comment type="caution">
    <text evidence="6">The sequence shown here is derived from an EMBL/GenBank/DDBJ whole genome shotgun (WGS) entry which is preliminary data.</text>
</comment>
<accession>A0ABS9IEL5</accession>
<comment type="similarity">
    <text evidence="1">Belongs to the membrane fusion protein (MFP) (TC 8.A.1) family.</text>
</comment>
<dbReference type="InterPro" id="IPR058625">
    <property type="entry name" value="MdtA-like_BSH"/>
</dbReference>
<evidence type="ECO:0000259" key="3">
    <source>
        <dbReference type="Pfam" id="PF25917"/>
    </source>
</evidence>
<evidence type="ECO:0000313" key="7">
    <source>
        <dbReference type="Proteomes" id="UP001200022"/>
    </source>
</evidence>
<dbReference type="Proteomes" id="UP001200022">
    <property type="component" value="Unassembled WGS sequence"/>
</dbReference>
<feature type="domain" description="Multidrug resistance protein MdtA-like alpha-helical hairpin" evidence="2">
    <location>
        <begin position="106"/>
        <end position="156"/>
    </location>
</feature>
<dbReference type="Gene3D" id="2.40.50.100">
    <property type="match status" value="1"/>
</dbReference>
<feature type="domain" description="YknX-like C-terminal permuted SH3-like" evidence="5">
    <location>
        <begin position="283"/>
        <end position="349"/>
    </location>
</feature>
<dbReference type="InterPro" id="IPR058624">
    <property type="entry name" value="MdtA-like_HH"/>
</dbReference>
<dbReference type="NCBIfam" id="TIGR01730">
    <property type="entry name" value="RND_mfp"/>
    <property type="match status" value="1"/>
</dbReference>
<evidence type="ECO:0000259" key="4">
    <source>
        <dbReference type="Pfam" id="PF25954"/>
    </source>
</evidence>
<protein>
    <submittedName>
        <fullName evidence="6">Efflux RND transporter periplasmic adaptor subunit</fullName>
    </submittedName>
</protein>
<evidence type="ECO:0000313" key="6">
    <source>
        <dbReference type="EMBL" id="MCF7559020.1"/>
    </source>
</evidence>
<dbReference type="EMBL" id="JAKKDV010000001">
    <property type="protein sequence ID" value="MCF7559020.1"/>
    <property type="molecule type" value="Genomic_DNA"/>
</dbReference>
<dbReference type="PANTHER" id="PTHR30469">
    <property type="entry name" value="MULTIDRUG RESISTANCE PROTEIN MDTA"/>
    <property type="match status" value="1"/>
</dbReference>
<evidence type="ECO:0000259" key="5">
    <source>
        <dbReference type="Pfam" id="PF25989"/>
    </source>
</evidence>
<proteinExistence type="inferred from homology"/>
<dbReference type="Pfam" id="PF25989">
    <property type="entry name" value="YknX_C"/>
    <property type="match status" value="1"/>
</dbReference>
<name>A0ABS9IEL5_9FLAO</name>
<dbReference type="SUPFAM" id="SSF111369">
    <property type="entry name" value="HlyD-like secretion proteins"/>
    <property type="match status" value="1"/>
</dbReference>
<dbReference type="Pfam" id="PF25876">
    <property type="entry name" value="HH_MFP_RND"/>
    <property type="match status" value="1"/>
</dbReference>
<reference evidence="6 7" key="1">
    <citation type="submission" date="2022-01" db="EMBL/GenBank/DDBJ databases">
        <title>Draft genome sequence of Sabulilitoribacter multivorans KCTC 32326.</title>
        <authorList>
            <person name="Oh J.-S."/>
        </authorList>
    </citation>
    <scope>NUCLEOTIDE SEQUENCE [LARGE SCALE GENOMIC DNA]</scope>
    <source>
        <strain evidence="6 7">M-M16</strain>
    </source>
</reference>
<keyword evidence="7" id="KW-1185">Reference proteome</keyword>
<gene>
    <name evidence="6" type="ORF">L3X39_00095</name>
</gene>
<feature type="domain" description="CusB-like beta-barrel" evidence="4">
    <location>
        <begin position="204"/>
        <end position="276"/>
    </location>
</feature>
<dbReference type="InterPro" id="IPR058637">
    <property type="entry name" value="YknX-like_C"/>
</dbReference>
<dbReference type="Gene3D" id="1.10.287.470">
    <property type="entry name" value="Helix hairpin bin"/>
    <property type="match status" value="1"/>
</dbReference>
<dbReference type="Gene3D" id="2.40.420.20">
    <property type="match status" value="1"/>
</dbReference>
<dbReference type="Pfam" id="PF25954">
    <property type="entry name" value="Beta-barrel_RND_2"/>
    <property type="match status" value="1"/>
</dbReference>
<sequence>MYQKINTWKTIFLYNILAVAIVSCTKSSGENLEANGTSMEVSKLPVDVIEAKELELNQEEILVGTIVPIQEVAIVSEVSQKITKIAFKDGDYVSKGQLLYKLNDADIRAKQKELQAELKLAQLNEQRYASLLKTEAIRQQEYDEIETKLQSLLAQVEFLNFQISKTEIRAPFSGNIGISKVDLGAYVYPGLELVNLQDQSKVKLNFLVPEKYLIQVKKGKSVSFTTQLSNQVHSAKIVAGNSGLDNQNRSLTVQAIADNSKNEFKGGMSAKINFSTLNEGTKGITIPSQALIPSKQGYSVFLLQEDRAKITAVTISNRTENEVTILSGINDGDKVIISNIMRLGDGTPIVEVTESN</sequence>
<feature type="domain" description="Multidrug resistance protein MdtA-like barrel-sandwich hybrid" evidence="3">
    <location>
        <begin position="71"/>
        <end position="190"/>
    </location>
</feature>
<dbReference type="RefSeq" id="WP_237229335.1">
    <property type="nucleotide sequence ID" value="NZ_JAKKDV010000001.1"/>
</dbReference>
<dbReference type="Pfam" id="PF25917">
    <property type="entry name" value="BSH_RND"/>
    <property type="match status" value="1"/>
</dbReference>
<dbReference type="PROSITE" id="PS51257">
    <property type="entry name" value="PROKAR_LIPOPROTEIN"/>
    <property type="match status" value="1"/>
</dbReference>
<organism evidence="6 7">
    <name type="scientific">Flaviramulus multivorans</name>
    <dbReference type="NCBI Taxonomy" id="1304750"/>
    <lineage>
        <taxon>Bacteria</taxon>
        <taxon>Pseudomonadati</taxon>
        <taxon>Bacteroidota</taxon>
        <taxon>Flavobacteriia</taxon>
        <taxon>Flavobacteriales</taxon>
        <taxon>Flavobacteriaceae</taxon>
        <taxon>Flaviramulus</taxon>
    </lineage>
</organism>
<evidence type="ECO:0000259" key="2">
    <source>
        <dbReference type="Pfam" id="PF25876"/>
    </source>
</evidence>
<dbReference type="PANTHER" id="PTHR30469:SF36">
    <property type="entry name" value="BLL3903 PROTEIN"/>
    <property type="match status" value="1"/>
</dbReference>